<evidence type="ECO:0000256" key="1">
    <source>
        <dbReference type="ARBA" id="ARBA00001936"/>
    </source>
</evidence>
<keyword evidence="3" id="KW-0479">Metal-binding</keyword>
<dbReference type="PROSITE" id="PS51462">
    <property type="entry name" value="NUDIX"/>
    <property type="match status" value="1"/>
</dbReference>
<keyword evidence="6" id="KW-0464">Manganese</keyword>
<dbReference type="NCBIfam" id="NF007980">
    <property type="entry name" value="PRK10707.1"/>
    <property type="match status" value="1"/>
</dbReference>
<dbReference type="GO" id="GO:0046872">
    <property type="term" value="F:metal ion binding"/>
    <property type="evidence" value="ECO:0007669"/>
    <property type="project" value="UniProtKB-KW"/>
</dbReference>
<feature type="domain" description="Nudix hydrolase" evidence="7">
    <location>
        <begin position="58"/>
        <end position="191"/>
    </location>
</feature>
<accession>A0AAW6RGY7</accession>
<organism evidence="8 9">
    <name type="scientific">Ottowia cancrivicina</name>
    <dbReference type="NCBI Taxonomy" id="3040346"/>
    <lineage>
        <taxon>Bacteria</taxon>
        <taxon>Pseudomonadati</taxon>
        <taxon>Pseudomonadota</taxon>
        <taxon>Betaproteobacteria</taxon>
        <taxon>Burkholderiales</taxon>
        <taxon>Comamonadaceae</taxon>
        <taxon>Ottowia</taxon>
    </lineage>
</organism>
<name>A0AAW6RGY7_9BURK</name>
<evidence type="ECO:0000259" key="7">
    <source>
        <dbReference type="PROSITE" id="PS51462"/>
    </source>
</evidence>
<dbReference type="Proteomes" id="UP001237156">
    <property type="component" value="Unassembled WGS sequence"/>
</dbReference>
<dbReference type="EMBL" id="JARVII010000012">
    <property type="protein sequence ID" value="MDG9699510.1"/>
    <property type="molecule type" value="Genomic_DNA"/>
</dbReference>
<comment type="cofactor">
    <cofactor evidence="1">
        <name>Mn(2+)</name>
        <dbReference type="ChEBI" id="CHEBI:29035"/>
    </cofactor>
</comment>
<evidence type="ECO:0000256" key="4">
    <source>
        <dbReference type="ARBA" id="ARBA00022801"/>
    </source>
</evidence>
<dbReference type="GO" id="GO:0010945">
    <property type="term" value="F:coenzyme A diphosphatase activity"/>
    <property type="evidence" value="ECO:0007669"/>
    <property type="project" value="InterPro"/>
</dbReference>
<proteinExistence type="predicted"/>
<keyword evidence="9" id="KW-1185">Reference proteome</keyword>
<keyword evidence="4" id="KW-0378">Hydrolase</keyword>
<dbReference type="InterPro" id="IPR045121">
    <property type="entry name" value="CoAse"/>
</dbReference>
<dbReference type="InterPro" id="IPR015797">
    <property type="entry name" value="NUDIX_hydrolase-like_dom_sf"/>
</dbReference>
<evidence type="ECO:0000256" key="3">
    <source>
        <dbReference type="ARBA" id="ARBA00022723"/>
    </source>
</evidence>
<sequence length="223" mass="24305">MHALFDPRQIPVCGVDTHLPAVAAARLTPQALRQRFAAPPAWQPEVRREPDLPGASRPLAAAAVLMPLVQRPQGMTVLLTQRTAHLSSHAGQVAFPGGKADAEDASAAATALREAEEEVGLARRHVQVLGELAAYVTGTRYAVTPVVGLVQPGFALRPNPDEVAQVFEAPLAFLMNPAHHRRHQMADGRQWFSMPYTDEAGREHYIWGATAGMLRNLYRFLMA</sequence>
<dbReference type="Pfam" id="PF00293">
    <property type="entry name" value="NUDIX"/>
    <property type="match status" value="1"/>
</dbReference>
<keyword evidence="5" id="KW-0460">Magnesium</keyword>
<evidence type="ECO:0000313" key="8">
    <source>
        <dbReference type="EMBL" id="MDG9699510.1"/>
    </source>
</evidence>
<comment type="caution">
    <text evidence="8">The sequence shown here is derived from an EMBL/GenBank/DDBJ whole genome shotgun (WGS) entry which is preliminary data.</text>
</comment>
<reference evidence="8 9" key="1">
    <citation type="submission" date="2023-04" db="EMBL/GenBank/DDBJ databases">
        <title>Ottowia paracancer sp. nov., isolated from human stomach.</title>
        <authorList>
            <person name="Song Y."/>
        </authorList>
    </citation>
    <scope>NUCLEOTIDE SEQUENCE [LARGE SCALE GENOMIC DNA]</scope>
    <source>
        <strain evidence="8 9">10c7w1</strain>
    </source>
</reference>
<dbReference type="RefSeq" id="WP_279524405.1">
    <property type="nucleotide sequence ID" value="NZ_JARVII010000012.1"/>
</dbReference>
<dbReference type="CDD" id="cd03426">
    <property type="entry name" value="NUDIX_CoAse_Nudt7"/>
    <property type="match status" value="1"/>
</dbReference>
<protein>
    <submittedName>
        <fullName evidence="8">CoA pyrophosphatase</fullName>
    </submittedName>
</protein>
<dbReference type="Gene3D" id="3.90.79.10">
    <property type="entry name" value="Nucleoside Triphosphate Pyrophosphohydrolase"/>
    <property type="match status" value="1"/>
</dbReference>
<dbReference type="InterPro" id="IPR000086">
    <property type="entry name" value="NUDIX_hydrolase_dom"/>
</dbReference>
<evidence type="ECO:0000256" key="6">
    <source>
        <dbReference type="ARBA" id="ARBA00023211"/>
    </source>
</evidence>
<evidence type="ECO:0000256" key="2">
    <source>
        <dbReference type="ARBA" id="ARBA00001946"/>
    </source>
</evidence>
<comment type="cofactor">
    <cofactor evidence="2">
        <name>Mg(2+)</name>
        <dbReference type="ChEBI" id="CHEBI:18420"/>
    </cofactor>
</comment>
<dbReference type="SUPFAM" id="SSF55811">
    <property type="entry name" value="Nudix"/>
    <property type="match status" value="1"/>
</dbReference>
<dbReference type="PANTHER" id="PTHR12992">
    <property type="entry name" value="NUDIX HYDROLASE"/>
    <property type="match status" value="1"/>
</dbReference>
<evidence type="ECO:0000256" key="5">
    <source>
        <dbReference type="ARBA" id="ARBA00022842"/>
    </source>
</evidence>
<dbReference type="PANTHER" id="PTHR12992:SF11">
    <property type="entry name" value="MITOCHONDRIAL COENZYME A DIPHOSPHATASE NUDT8"/>
    <property type="match status" value="1"/>
</dbReference>
<dbReference type="AlphaFoldDB" id="A0AAW6RGY7"/>
<gene>
    <name evidence="8" type="ORF">QB898_07275</name>
</gene>
<evidence type="ECO:0000313" key="9">
    <source>
        <dbReference type="Proteomes" id="UP001237156"/>
    </source>
</evidence>